<dbReference type="Proteomes" id="UP000429232">
    <property type="component" value="Chromosome"/>
</dbReference>
<dbReference type="InterPro" id="IPR022147">
    <property type="entry name" value="GSIII_N"/>
</dbReference>
<evidence type="ECO:0000259" key="3">
    <source>
        <dbReference type="PROSITE" id="PS51986"/>
    </source>
</evidence>
<organism evidence="5 6">
    <name type="scientific">Mucilaginibacter ginkgonis</name>
    <dbReference type="NCBI Taxonomy" id="2682091"/>
    <lineage>
        <taxon>Bacteria</taxon>
        <taxon>Pseudomonadati</taxon>
        <taxon>Bacteroidota</taxon>
        <taxon>Sphingobacteriia</taxon>
        <taxon>Sphingobacteriales</taxon>
        <taxon>Sphingobacteriaceae</taxon>
        <taxon>Mucilaginibacter</taxon>
    </lineage>
</organism>
<dbReference type="RefSeq" id="WP_157523560.1">
    <property type="nucleotide sequence ID" value="NZ_CP066775.1"/>
</dbReference>
<evidence type="ECO:0000313" key="6">
    <source>
        <dbReference type="Proteomes" id="UP000429232"/>
    </source>
</evidence>
<evidence type="ECO:0000256" key="1">
    <source>
        <dbReference type="PROSITE-ProRule" id="PRU01330"/>
    </source>
</evidence>
<dbReference type="Gene3D" id="3.30.590.10">
    <property type="entry name" value="Glutamine synthetase/guanido kinase, catalytic domain"/>
    <property type="match status" value="1"/>
</dbReference>
<sequence length="723" mass="81294">MSNIRFKALEAVMTRTIPEVKLPGEKISGYFAANVFDKKKMREYLSKEAFESITNSIDNGESIQRETAEQIASAMKAWAMSKGATHYTHWFQPLTGTTAEKHDAFFEPTADGAIEKFSGEALAQQEPDASSFPNGGIRNTFEARGYTAWDPSSPAFIMGRTLCIPTIFVSYTGEALDYKVPLLKALSALDRAAVDVCHYFDKGIEKVNASLGIEQEYFLVDLALYNARPDMYLTGRTLFGHMSAKNQQLEDHYFGSIPERVYAYMQDFETEALLLGIPLKTRHNEVAPSQFECAPIYEEINLAIDHNSLLMDLMDKVAKRHNFKVLLHEKPYAGVNGSGKHNNWSMITNTGKNLLSPGKTPKNNLMFLTFFVNTIKAVSEHADLLRASIASVNNDHRLGANEAPPAIISIFLGSQLNDVLDEIDTSRISKKLKDEALLWQGIPKVPQILKDNTDRNRTSPFAFTGNKFELRAVGSSANSASPMTVLNLIVADQLKRFKVDVDKLIKKGEKKDVALMTVIKRYIKESKSIRFEGNGYSGEWEVEAEGRGLANVKTTPKALDALVTEKTERLFEETGVYTKREAHARHEILLEEYYKKLQIEARVMGELVNSLIIPAAIAYQSNLVDSVAGLKNIGLKEDSYAAQLTIITKLAEHINFIKSNTDQMVEERKKANNIDDTREKAIAYDEKVKAFFEPIRYHVDKLEQLVDDSLWPLPKFRELLFIK</sequence>
<dbReference type="InterPro" id="IPR008147">
    <property type="entry name" value="Gln_synt_N"/>
</dbReference>
<name>A0A6I4HVX4_9SPHI</name>
<dbReference type="PROSITE" id="PS00181">
    <property type="entry name" value="GLNA_ATP"/>
    <property type="match status" value="1"/>
</dbReference>
<evidence type="ECO:0000259" key="4">
    <source>
        <dbReference type="PROSITE" id="PS51987"/>
    </source>
</evidence>
<evidence type="ECO:0000256" key="2">
    <source>
        <dbReference type="RuleBase" id="RU000384"/>
    </source>
</evidence>
<dbReference type="InterPro" id="IPR027303">
    <property type="entry name" value="Gln_synth_gly_rich_site"/>
</dbReference>
<feature type="domain" description="GS catalytic" evidence="4">
    <location>
        <begin position="178"/>
        <end position="612"/>
    </location>
</feature>
<dbReference type="Pfam" id="PF18318">
    <property type="entry name" value="Gln-synt_C-ter"/>
    <property type="match status" value="1"/>
</dbReference>
<feature type="domain" description="GS beta-grasp" evidence="3">
    <location>
        <begin position="85"/>
        <end position="173"/>
    </location>
</feature>
<protein>
    <submittedName>
        <fullName evidence="5">Glutamine synthetase III</fullName>
    </submittedName>
</protein>
<keyword evidence="6" id="KW-1185">Reference proteome</keyword>
<accession>A0A6I4HVX4</accession>
<dbReference type="GO" id="GO:0006542">
    <property type="term" value="P:glutamine biosynthetic process"/>
    <property type="evidence" value="ECO:0007669"/>
    <property type="project" value="InterPro"/>
</dbReference>
<dbReference type="InterPro" id="IPR040577">
    <property type="entry name" value="Gln-synt_C"/>
</dbReference>
<dbReference type="KEGG" id="mgik:GO620_005900"/>
<dbReference type="PANTHER" id="PTHR42974">
    <property type="entry name" value="GLUTAMINE SYNTHETASE"/>
    <property type="match status" value="1"/>
</dbReference>
<dbReference type="InterPro" id="IPR052725">
    <property type="entry name" value="GS_Type-3"/>
</dbReference>
<reference evidence="5 6" key="1">
    <citation type="submission" date="2020-12" db="EMBL/GenBank/DDBJ databases">
        <title>HMF7856_wgs.fasta genome submission.</title>
        <authorList>
            <person name="Kang H."/>
            <person name="Kim H."/>
            <person name="Joh K."/>
        </authorList>
    </citation>
    <scope>NUCLEOTIDE SEQUENCE [LARGE SCALE GENOMIC DNA]</scope>
    <source>
        <strain evidence="5 6">HMF7856</strain>
    </source>
</reference>
<dbReference type="AlphaFoldDB" id="A0A6I4HVX4"/>
<dbReference type="PROSITE" id="PS51987">
    <property type="entry name" value="GS_CATALYTIC"/>
    <property type="match status" value="1"/>
</dbReference>
<dbReference type="SMART" id="SM01230">
    <property type="entry name" value="Gln-synt_C"/>
    <property type="match status" value="1"/>
</dbReference>
<dbReference type="GO" id="GO:0004356">
    <property type="term" value="F:glutamine synthetase activity"/>
    <property type="evidence" value="ECO:0007669"/>
    <property type="project" value="InterPro"/>
</dbReference>
<dbReference type="InterPro" id="IPR008146">
    <property type="entry name" value="Gln_synth_cat_dom"/>
</dbReference>
<dbReference type="SUPFAM" id="SSF55931">
    <property type="entry name" value="Glutamine synthetase/guanido kinase"/>
    <property type="match status" value="1"/>
</dbReference>
<evidence type="ECO:0000313" key="5">
    <source>
        <dbReference type="EMBL" id="QQL50983.1"/>
    </source>
</evidence>
<comment type="similarity">
    <text evidence="1 2">Belongs to the glutamine synthetase family.</text>
</comment>
<dbReference type="Pfam" id="PF00120">
    <property type="entry name" value="Gln-synt_C"/>
    <property type="match status" value="1"/>
</dbReference>
<dbReference type="PANTHER" id="PTHR42974:SF1">
    <property type="entry name" value="TYPE-3 GLUTAMINE SYNTHETASE"/>
    <property type="match status" value="1"/>
</dbReference>
<dbReference type="Gene3D" id="1.20.120.1560">
    <property type="match status" value="1"/>
</dbReference>
<dbReference type="InterPro" id="IPR014746">
    <property type="entry name" value="Gln_synth/guanido_kin_cat_dom"/>
</dbReference>
<dbReference type="EMBL" id="CP066775">
    <property type="protein sequence ID" value="QQL50983.1"/>
    <property type="molecule type" value="Genomic_DNA"/>
</dbReference>
<proteinExistence type="inferred from homology"/>
<dbReference type="Pfam" id="PF12437">
    <property type="entry name" value="GSIII_N"/>
    <property type="match status" value="1"/>
</dbReference>
<dbReference type="PROSITE" id="PS51986">
    <property type="entry name" value="GS_BETA_GRASP"/>
    <property type="match status" value="1"/>
</dbReference>
<gene>
    <name evidence="5" type="ORF">GO620_005900</name>
</gene>